<comment type="caution">
    <text evidence="1">The sequence shown here is derived from an EMBL/GenBank/DDBJ whole genome shotgun (WGS) entry which is preliminary data.</text>
</comment>
<dbReference type="Gramene" id="rna12017">
    <property type="protein sequence ID" value="RHN75770.1"/>
    <property type="gene ID" value="gene12017"/>
</dbReference>
<organism evidence="1">
    <name type="scientific">Medicago truncatula</name>
    <name type="common">Barrel medic</name>
    <name type="synonym">Medicago tribuloides</name>
    <dbReference type="NCBI Taxonomy" id="3880"/>
    <lineage>
        <taxon>Eukaryota</taxon>
        <taxon>Viridiplantae</taxon>
        <taxon>Streptophyta</taxon>
        <taxon>Embryophyta</taxon>
        <taxon>Tracheophyta</taxon>
        <taxon>Spermatophyta</taxon>
        <taxon>Magnoliopsida</taxon>
        <taxon>eudicotyledons</taxon>
        <taxon>Gunneridae</taxon>
        <taxon>Pentapetalae</taxon>
        <taxon>rosids</taxon>
        <taxon>fabids</taxon>
        <taxon>Fabales</taxon>
        <taxon>Fabaceae</taxon>
        <taxon>Papilionoideae</taxon>
        <taxon>50 kb inversion clade</taxon>
        <taxon>NPAAA clade</taxon>
        <taxon>Hologalegina</taxon>
        <taxon>IRL clade</taxon>
        <taxon>Trifolieae</taxon>
        <taxon>Medicago</taxon>
    </lineage>
</organism>
<gene>
    <name evidence="1" type="ORF">MtrunA17_Chr2g0324871</name>
</gene>
<accession>A0A396JC85</accession>
<protein>
    <submittedName>
        <fullName evidence="1">Uncharacterized protein</fullName>
    </submittedName>
</protein>
<evidence type="ECO:0000313" key="1">
    <source>
        <dbReference type="EMBL" id="RHN75770.1"/>
    </source>
</evidence>
<name>A0A396JC85_MEDTR</name>
<dbReference type="AlphaFoldDB" id="A0A396JC85"/>
<sequence>MVVAMVTVVPIGMAEEIIKGRDTETMTATHMSPQKEHQIMNLEGTLTIRTLTMNLDQKKIHGFGRVVILMMRRKMIVKDGVNQNVILNQADMH</sequence>
<dbReference type="Proteomes" id="UP000265566">
    <property type="component" value="Chromosome 2"/>
</dbReference>
<reference evidence="1" key="1">
    <citation type="journal article" date="2018" name="Nat. Plants">
        <title>Whole-genome landscape of Medicago truncatula symbiotic genes.</title>
        <authorList>
            <person name="Pecrix Y."/>
            <person name="Gamas P."/>
            <person name="Carrere S."/>
        </authorList>
    </citation>
    <scope>NUCLEOTIDE SEQUENCE</scope>
    <source>
        <tissue evidence="1">Leaves</tissue>
    </source>
</reference>
<dbReference type="EMBL" id="PSQE01000002">
    <property type="protein sequence ID" value="RHN75770.1"/>
    <property type="molecule type" value="Genomic_DNA"/>
</dbReference>
<proteinExistence type="predicted"/>